<dbReference type="AlphaFoldDB" id="A0A383CDL3"/>
<reference evidence="5" key="1">
    <citation type="submission" date="2018-05" db="EMBL/GenBank/DDBJ databases">
        <authorList>
            <person name="Lanie J.A."/>
            <person name="Ng W.-L."/>
            <person name="Kazmierczak K.M."/>
            <person name="Andrzejewski T.M."/>
            <person name="Davidsen T.M."/>
            <person name="Wayne K.J."/>
            <person name="Tettelin H."/>
            <person name="Glass J.I."/>
            <person name="Rusch D."/>
            <person name="Podicherti R."/>
            <person name="Tsui H.-C.T."/>
            <person name="Winkler M.E."/>
        </authorList>
    </citation>
    <scope>NUCLEOTIDE SEQUENCE</scope>
</reference>
<evidence type="ECO:0000313" key="5">
    <source>
        <dbReference type="EMBL" id="SVE30149.1"/>
    </source>
</evidence>
<evidence type="ECO:0000256" key="1">
    <source>
        <dbReference type="ARBA" id="ARBA00022679"/>
    </source>
</evidence>
<dbReference type="PANTHER" id="PTHR11138:SF5">
    <property type="entry name" value="METHIONYL-TRNA FORMYLTRANSFERASE, MITOCHONDRIAL"/>
    <property type="match status" value="1"/>
</dbReference>
<dbReference type="InterPro" id="IPR005793">
    <property type="entry name" value="Formyl_trans_C"/>
</dbReference>
<dbReference type="SUPFAM" id="SSF53328">
    <property type="entry name" value="Formyltransferase"/>
    <property type="match status" value="1"/>
</dbReference>
<dbReference type="InterPro" id="IPR044135">
    <property type="entry name" value="Met-tRNA-FMT_C"/>
</dbReference>
<dbReference type="InterPro" id="IPR005794">
    <property type="entry name" value="Fmt"/>
</dbReference>
<dbReference type="Gene3D" id="3.40.50.12230">
    <property type="match status" value="1"/>
</dbReference>
<dbReference type="GO" id="GO:0004479">
    <property type="term" value="F:methionyl-tRNA formyltransferase activity"/>
    <property type="evidence" value="ECO:0007669"/>
    <property type="project" value="InterPro"/>
</dbReference>
<dbReference type="InterPro" id="IPR002376">
    <property type="entry name" value="Formyl_transf_N"/>
</dbReference>
<evidence type="ECO:0000259" key="3">
    <source>
        <dbReference type="Pfam" id="PF00551"/>
    </source>
</evidence>
<name>A0A383CDL3_9ZZZZ</name>
<dbReference type="CDD" id="cd08704">
    <property type="entry name" value="Met_tRNA_FMT_C"/>
    <property type="match status" value="1"/>
</dbReference>
<sequence>PNKILKIPHCDAVNIHPSLLPLWRGASPIQAAILNGDKKTGICLTRMVSKLDAGPIFVSHEIEIAPHETAGLLSKRLSKLSAKLVENNIDDILSKKISPKEQTHENAVYTPKIKKKDALINWSLPAFKLHRQIKAFNPWPVSYSYFNGKNFRIWDAELSNNNNLRHPPGTIVEIRDKDILVSTGEKMLAMTRVQLEGKKQTTAVEFARGYDCLGKTLGC</sequence>
<feature type="domain" description="Formyl transferase C-terminal" evidence="4">
    <location>
        <begin position="112"/>
        <end position="210"/>
    </location>
</feature>
<dbReference type="NCBIfam" id="TIGR00460">
    <property type="entry name" value="fmt"/>
    <property type="match status" value="1"/>
</dbReference>
<evidence type="ECO:0000256" key="2">
    <source>
        <dbReference type="ARBA" id="ARBA00022917"/>
    </source>
</evidence>
<organism evidence="5">
    <name type="scientific">marine metagenome</name>
    <dbReference type="NCBI Taxonomy" id="408172"/>
    <lineage>
        <taxon>unclassified sequences</taxon>
        <taxon>metagenomes</taxon>
        <taxon>ecological metagenomes</taxon>
    </lineage>
</organism>
<dbReference type="GO" id="GO:0005829">
    <property type="term" value="C:cytosol"/>
    <property type="evidence" value="ECO:0007669"/>
    <property type="project" value="TreeGrafter"/>
</dbReference>
<dbReference type="SUPFAM" id="SSF50486">
    <property type="entry name" value="FMT C-terminal domain-like"/>
    <property type="match status" value="1"/>
</dbReference>
<keyword evidence="2" id="KW-0648">Protein biosynthesis</keyword>
<gene>
    <name evidence="5" type="ORF">METZ01_LOCUS483003</name>
</gene>
<protein>
    <submittedName>
        <fullName evidence="5">Uncharacterized protein</fullName>
    </submittedName>
</protein>
<dbReference type="InterPro" id="IPR036477">
    <property type="entry name" value="Formyl_transf_N_sf"/>
</dbReference>
<proteinExistence type="predicted"/>
<dbReference type="PANTHER" id="PTHR11138">
    <property type="entry name" value="METHIONYL-TRNA FORMYLTRANSFERASE"/>
    <property type="match status" value="1"/>
</dbReference>
<accession>A0A383CDL3</accession>
<dbReference type="EMBL" id="UINC01207866">
    <property type="protein sequence ID" value="SVE30149.1"/>
    <property type="molecule type" value="Genomic_DNA"/>
</dbReference>
<evidence type="ECO:0000259" key="4">
    <source>
        <dbReference type="Pfam" id="PF02911"/>
    </source>
</evidence>
<feature type="domain" description="Formyl transferase N-terminal" evidence="3">
    <location>
        <begin position="1"/>
        <end position="84"/>
    </location>
</feature>
<dbReference type="Pfam" id="PF02911">
    <property type="entry name" value="Formyl_trans_C"/>
    <property type="match status" value="1"/>
</dbReference>
<keyword evidence="1" id="KW-0808">Transferase</keyword>
<feature type="non-terminal residue" evidence="5">
    <location>
        <position position="1"/>
    </location>
</feature>
<dbReference type="InterPro" id="IPR011034">
    <property type="entry name" value="Formyl_transferase-like_C_sf"/>
</dbReference>
<dbReference type="Pfam" id="PF00551">
    <property type="entry name" value="Formyl_trans_N"/>
    <property type="match status" value="1"/>
</dbReference>